<proteinExistence type="predicted"/>
<evidence type="ECO:0000259" key="1">
    <source>
        <dbReference type="Pfam" id="PF07872"/>
    </source>
</evidence>
<protein>
    <recommendedName>
        <fullName evidence="1">DUF1659 domain-containing protein</fullName>
    </recommendedName>
</protein>
<gene>
    <name evidence="2" type="ORF">QOZ93_002684</name>
</gene>
<evidence type="ECO:0000313" key="2">
    <source>
        <dbReference type="EMBL" id="MDQ0480933.1"/>
    </source>
</evidence>
<dbReference type="InterPro" id="IPR012454">
    <property type="entry name" value="DUF1659"/>
</dbReference>
<evidence type="ECO:0000313" key="3">
    <source>
        <dbReference type="Proteomes" id="UP001224418"/>
    </source>
</evidence>
<dbReference type="Pfam" id="PF07872">
    <property type="entry name" value="DUF1659"/>
    <property type="match status" value="1"/>
</dbReference>
<organism evidence="2 3">
    <name type="scientific">Hathewaya limosa</name>
    <name type="common">Clostridium limosum</name>
    <dbReference type="NCBI Taxonomy" id="1536"/>
    <lineage>
        <taxon>Bacteria</taxon>
        <taxon>Bacillati</taxon>
        <taxon>Bacillota</taxon>
        <taxon>Clostridia</taxon>
        <taxon>Eubacteriales</taxon>
        <taxon>Clostridiaceae</taxon>
        <taxon>Hathewaya</taxon>
    </lineage>
</organism>
<feature type="domain" description="DUF1659" evidence="1">
    <location>
        <begin position="4"/>
        <end position="52"/>
    </location>
</feature>
<sequence>MAYKKLVNKTRLAFKFKLGVDHKGNDIFKNFYIYGISEKAPDNEITKIADFINENFLPYPNNTKIKLKVDYIYIKENEENE</sequence>
<accession>A0ABU0JV07</accession>
<comment type="caution">
    <text evidence="2">The sequence shown here is derived from an EMBL/GenBank/DDBJ whole genome shotgun (WGS) entry which is preliminary data.</text>
</comment>
<dbReference type="RefSeq" id="WP_307357256.1">
    <property type="nucleotide sequence ID" value="NZ_BAAACJ010000062.1"/>
</dbReference>
<dbReference type="Proteomes" id="UP001224418">
    <property type="component" value="Unassembled WGS sequence"/>
</dbReference>
<keyword evidence="3" id="KW-1185">Reference proteome</keyword>
<name>A0ABU0JV07_HATLI</name>
<dbReference type="EMBL" id="JAUSWN010000035">
    <property type="protein sequence ID" value="MDQ0480933.1"/>
    <property type="molecule type" value="Genomic_DNA"/>
</dbReference>
<reference evidence="2 3" key="1">
    <citation type="submission" date="2023-07" db="EMBL/GenBank/DDBJ databases">
        <title>Genomic Encyclopedia of Type Strains, Phase IV (KMG-IV): sequencing the most valuable type-strain genomes for metagenomic binning, comparative biology and taxonomic classification.</title>
        <authorList>
            <person name="Goeker M."/>
        </authorList>
    </citation>
    <scope>NUCLEOTIDE SEQUENCE [LARGE SCALE GENOMIC DNA]</scope>
    <source>
        <strain evidence="2 3">DSM 1400</strain>
    </source>
</reference>